<dbReference type="Proteomes" id="UP000887576">
    <property type="component" value="Unplaced"/>
</dbReference>
<accession>A0AC34R8S3</accession>
<protein>
    <submittedName>
        <fullName evidence="2">Uncharacterized protein</fullName>
    </submittedName>
</protein>
<evidence type="ECO:0000313" key="2">
    <source>
        <dbReference type="WBParaSite" id="JU765_v2.g4417.t1"/>
    </source>
</evidence>
<name>A0AC34R8S3_9BILA</name>
<dbReference type="WBParaSite" id="JU765_v2.g4417.t1">
    <property type="protein sequence ID" value="JU765_v2.g4417.t1"/>
    <property type="gene ID" value="JU765_v2.g4417"/>
</dbReference>
<reference evidence="2" key="1">
    <citation type="submission" date="2022-11" db="UniProtKB">
        <authorList>
            <consortium name="WormBaseParasite"/>
        </authorList>
    </citation>
    <scope>IDENTIFICATION</scope>
</reference>
<organism evidence="1 2">
    <name type="scientific">Panagrolaimus sp. JU765</name>
    <dbReference type="NCBI Taxonomy" id="591449"/>
    <lineage>
        <taxon>Eukaryota</taxon>
        <taxon>Metazoa</taxon>
        <taxon>Ecdysozoa</taxon>
        <taxon>Nematoda</taxon>
        <taxon>Chromadorea</taxon>
        <taxon>Rhabditida</taxon>
        <taxon>Tylenchina</taxon>
        <taxon>Panagrolaimomorpha</taxon>
        <taxon>Panagrolaimoidea</taxon>
        <taxon>Panagrolaimidae</taxon>
        <taxon>Panagrolaimus</taxon>
    </lineage>
</organism>
<sequence>MVVGSGTAFALSPVFRCAIICVIFGALGKSGQGLLSVFVAEQLSDGPIANVLHNFEMTSNMVVCQLELQARITAQRITLASGPLEALLEKHF</sequence>
<evidence type="ECO:0000313" key="1">
    <source>
        <dbReference type="Proteomes" id="UP000887576"/>
    </source>
</evidence>
<proteinExistence type="predicted"/>